<name>A0A5E7HCV0_PSEFL</name>
<organism evidence="1 2">
    <name type="scientific">Pseudomonas fluorescens</name>
    <dbReference type="NCBI Taxonomy" id="294"/>
    <lineage>
        <taxon>Bacteria</taxon>
        <taxon>Pseudomonadati</taxon>
        <taxon>Pseudomonadota</taxon>
        <taxon>Gammaproteobacteria</taxon>
        <taxon>Pseudomonadales</taxon>
        <taxon>Pseudomonadaceae</taxon>
        <taxon>Pseudomonas</taxon>
    </lineage>
</organism>
<reference evidence="1 2" key="1">
    <citation type="submission" date="2019-09" db="EMBL/GenBank/DDBJ databases">
        <authorList>
            <person name="Chandra G."/>
            <person name="Truman W A."/>
        </authorList>
    </citation>
    <scope>NUCLEOTIDE SEQUENCE [LARGE SCALE GENOMIC DNA]</scope>
    <source>
        <strain evidence="1">PS862</strain>
    </source>
</reference>
<dbReference type="RefSeq" id="WP_150783277.1">
    <property type="nucleotide sequence ID" value="NZ_CABVII010000003.1"/>
</dbReference>
<accession>A0A5E7HCV0</accession>
<dbReference type="EMBL" id="CABVII010000003">
    <property type="protein sequence ID" value="VVO61162.1"/>
    <property type="molecule type" value="Genomic_DNA"/>
</dbReference>
<dbReference type="Proteomes" id="UP000385207">
    <property type="component" value="Unassembled WGS sequence"/>
</dbReference>
<evidence type="ECO:0000313" key="1">
    <source>
        <dbReference type="EMBL" id="VVO61162.1"/>
    </source>
</evidence>
<gene>
    <name evidence="1" type="ORF">PS862_00825</name>
</gene>
<sequence>MADEQKIRLTDNQRRLLNQAMGRFDKMLWELIDKAKDADGMTRPEEKLSSNGDFRKMALAYHSRFEEHLKKNNLVIPVFIQASQESLYHLHQIVPGQSRNYVRQNLNEYRCCLLHRMERDTVNVTYACNGAHPTIYPVPPQSSV</sequence>
<protein>
    <submittedName>
        <fullName evidence="1">Uncharacterized protein</fullName>
    </submittedName>
</protein>
<evidence type="ECO:0000313" key="2">
    <source>
        <dbReference type="Proteomes" id="UP000385207"/>
    </source>
</evidence>
<dbReference type="AlphaFoldDB" id="A0A5E7HCV0"/>
<proteinExistence type="predicted"/>